<keyword evidence="1" id="KW-0479">Metal-binding</keyword>
<dbReference type="OrthoDB" id="437457at2759"/>
<feature type="non-terminal residue" evidence="6">
    <location>
        <position position="1"/>
    </location>
</feature>
<evidence type="ECO:0000259" key="5">
    <source>
        <dbReference type="PROSITE" id="PS50865"/>
    </source>
</evidence>
<name>A0A165QE63_EXIGL</name>
<dbReference type="InterPro" id="IPR002893">
    <property type="entry name" value="Znf_MYND"/>
</dbReference>
<evidence type="ECO:0000256" key="1">
    <source>
        <dbReference type="ARBA" id="ARBA00022723"/>
    </source>
</evidence>
<dbReference type="PROSITE" id="PS01360">
    <property type="entry name" value="ZF_MYND_1"/>
    <property type="match status" value="1"/>
</dbReference>
<keyword evidence="3" id="KW-0862">Zinc</keyword>
<dbReference type="Pfam" id="PF01753">
    <property type="entry name" value="zf-MYND"/>
    <property type="match status" value="1"/>
</dbReference>
<sequence>CAVCGWDTTSWCSRCENRFYCSPEHLCQDWPKHRLTCKPVGESQTQPIHAQPPLQEPHPISTPTLYLPAAPTTTVNAVLFPRHADNPCIILVPCCPPTSPTVSACPEPVIGEYLPITGGIRPVSGILKHDHENNIERRYPLQVWYCPGADTVNQSILRMTSGQASHAIAGDVLIMKFASKDCSDYIDANFDDLPAVLHLF</sequence>
<evidence type="ECO:0000256" key="2">
    <source>
        <dbReference type="ARBA" id="ARBA00022771"/>
    </source>
</evidence>
<dbReference type="STRING" id="1314781.A0A165QE63"/>
<dbReference type="InParanoid" id="A0A165QE63"/>
<keyword evidence="7" id="KW-1185">Reference proteome</keyword>
<dbReference type="Gene3D" id="6.10.140.2220">
    <property type="match status" value="1"/>
</dbReference>
<gene>
    <name evidence="6" type="ORF">EXIGLDRAFT_588765</name>
</gene>
<evidence type="ECO:0000256" key="4">
    <source>
        <dbReference type="PROSITE-ProRule" id="PRU00134"/>
    </source>
</evidence>
<feature type="non-terminal residue" evidence="6">
    <location>
        <position position="200"/>
    </location>
</feature>
<dbReference type="EMBL" id="KV425883">
    <property type="protein sequence ID" value="KZW03476.1"/>
    <property type="molecule type" value="Genomic_DNA"/>
</dbReference>
<protein>
    <recommendedName>
        <fullName evidence="5">MYND-type domain-containing protein</fullName>
    </recommendedName>
</protein>
<organism evidence="6 7">
    <name type="scientific">Exidia glandulosa HHB12029</name>
    <dbReference type="NCBI Taxonomy" id="1314781"/>
    <lineage>
        <taxon>Eukaryota</taxon>
        <taxon>Fungi</taxon>
        <taxon>Dikarya</taxon>
        <taxon>Basidiomycota</taxon>
        <taxon>Agaricomycotina</taxon>
        <taxon>Agaricomycetes</taxon>
        <taxon>Auriculariales</taxon>
        <taxon>Exidiaceae</taxon>
        <taxon>Exidia</taxon>
    </lineage>
</organism>
<evidence type="ECO:0000256" key="3">
    <source>
        <dbReference type="ARBA" id="ARBA00022833"/>
    </source>
</evidence>
<dbReference type="Proteomes" id="UP000077266">
    <property type="component" value="Unassembled WGS sequence"/>
</dbReference>
<accession>A0A165QE63</accession>
<evidence type="ECO:0000313" key="7">
    <source>
        <dbReference type="Proteomes" id="UP000077266"/>
    </source>
</evidence>
<dbReference type="AlphaFoldDB" id="A0A165QE63"/>
<dbReference type="SUPFAM" id="SSF144232">
    <property type="entry name" value="HIT/MYND zinc finger-like"/>
    <property type="match status" value="1"/>
</dbReference>
<feature type="domain" description="MYND-type" evidence="5">
    <location>
        <begin position="1"/>
        <end position="37"/>
    </location>
</feature>
<proteinExistence type="predicted"/>
<reference evidence="6 7" key="1">
    <citation type="journal article" date="2016" name="Mol. Biol. Evol.">
        <title>Comparative Genomics of Early-Diverging Mushroom-Forming Fungi Provides Insights into the Origins of Lignocellulose Decay Capabilities.</title>
        <authorList>
            <person name="Nagy L.G."/>
            <person name="Riley R."/>
            <person name="Tritt A."/>
            <person name="Adam C."/>
            <person name="Daum C."/>
            <person name="Floudas D."/>
            <person name="Sun H."/>
            <person name="Yadav J.S."/>
            <person name="Pangilinan J."/>
            <person name="Larsson K.H."/>
            <person name="Matsuura K."/>
            <person name="Barry K."/>
            <person name="Labutti K."/>
            <person name="Kuo R."/>
            <person name="Ohm R.A."/>
            <person name="Bhattacharya S.S."/>
            <person name="Shirouzu T."/>
            <person name="Yoshinaga Y."/>
            <person name="Martin F.M."/>
            <person name="Grigoriev I.V."/>
            <person name="Hibbett D.S."/>
        </authorList>
    </citation>
    <scope>NUCLEOTIDE SEQUENCE [LARGE SCALE GENOMIC DNA]</scope>
    <source>
        <strain evidence="6 7">HHB12029</strain>
    </source>
</reference>
<keyword evidence="2 4" id="KW-0863">Zinc-finger</keyword>
<evidence type="ECO:0000313" key="6">
    <source>
        <dbReference type="EMBL" id="KZW03476.1"/>
    </source>
</evidence>
<dbReference type="GO" id="GO:0008270">
    <property type="term" value="F:zinc ion binding"/>
    <property type="evidence" value="ECO:0007669"/>
    <property type="project" value="UniProtKB-KW"/>
</dbReference>
<dbReference type="PROSITE" id="PS50865">
    <property type="entry name" value="ZF_MYND_2"/>
    <property type="match status" value="1"/>
</dbReference>